<keyword evidence="2" id="KW-1185">Reference proteome</keyword>
<evidence type="ECO:0000313" key="1">
    <source>
        <dbReference type="EMBL" id="KAI5648639.1"/>
    </source>
</evidence>
<proteinExistence type="predicted"/>
<organism evidence="1 2">
    <name type="scientific">Catharanthus roseus</name>
    <name type="common">Madagascar periwinkle</name>
    <name type="synonym">Vinca rosea</name>
    <dbReference type="NCBI Taxonomy" id="4058"/>
    <lineage>
        <taxon>Eukaryota</taxon>
        <taxon>Viridiplantae</taxon>
        <taxon>Streptophyta</taxon>
        <taxon>Embryophyta</taxon>
        <taxon>Tracheophyta</taxon>
        <taxon>Spermatophyta</taxon>
        <taxon>Magnoliopsida</taxon>
        <taxon>eudicotyledons</taxon>
        <taxon>Gunneridae</taxon>
        <taxon>Pentapetalae</taxon>
        <taxon>asterids</taxon>
        <taxon>lamiids</taxon>
        <taxon>Gentianales</taxon>
        <taxon>Apocynaceae</taxon>
        <taxon>Rauvolfioideae</taxon>
        <taxon>Vinceae</taxon>
        <taxon>Catharanthinae</taxon>
        <taxon>Catharanthus</taxon>
    </lineage>
</organism>
<dbReference type="Proteomes" id="UP001060085">
    <property type="component" value="Linkage Group LG08"/>
</dbReference>
<accession>A0ACB9ZMM6</accession>
<evidence type="ECO:0000313" key="2">
    <source>
        <dbReference type="Proteomes" id="UP001060085"/>
    </source>
</evidence>
<gene>
    <name evidence="1" type="ORF">M9H77_34644</name>
</gene>
<name>A0ACB9ZMM6_CATRO</name>
<comment type="caution">
    <text evidence="1">The sequence shown here is derived from an EMBL/GenBank/DDBJ whole genome shotgun (WGS) entry which is preliminary data.</text>
</comment>
<sequence>MAISSLLLRPFPPLLPDTTTPNTNSSRSTKKLPLRCLICHNSLNSGTENKENPFRDVGFSSIDSNYKISWKKELQRAFPSENRSPEREILNNDENFQELIDKRCADNVRMLIVDSVQEAKAGHPGMALGMAEIGYFLYRHVMRHNPRNPKWFNRDRFVLSAGHGCLLQYVCLHLAGYQSVQIEELKRLTKIGSKTPGHPENSITEGIEVTTGPLGQGVANAVGLALAEAHLAARFNKPDAEIVNHRTYCIMGDGCAMEGISNEAASLAAHWKLRKLTLIYDDNQCTIDGSTDIAFTEDVSARFEALGWNTISIDNTKGDIRSFKDAILSAHSSERPTFIRVKSRIGKLSKKEGTSKAHHGTFDEDDVKQMKQRVKWEDYEPFHVIQMIYREMQIQADNAQRLETEWHSKLYDYRSKYPEEAAEFELLLYGGMVPGWESSLPKWSVSDPVDATRGYSEKCLNQLAKVLPGLIGGSADLASSNKAYLHDYEDFQWTKHKGRNIRYGVREHAMAGISNGIALHGGSLIPFAATFLIFSDYMKNSIRLSALSHAGVIYIMTHDSIGLGEDGPTHQPIEQLAGLRAIPRLLVFRPADGNETAGAYKVAVANRDTPSLIALSRQKVAANLEGTSADGVERGGYIISDNSGENLPEIILIGTGSELCLCEGSAKMLRKEGRRVRVVSLVCWRLFDRQSKEYKELVLPPNASKRVSVEAGSPIGWREYVGPNGVVLGIDEFGASASYLDTFKKYGFTEENITRIAKSLLISQ</sequence>
<dbReference type="EMBL" id="CM044708">
    <property type="protein sequence ID" value="KAI5648639.1"/>
    <property type="molecule type" value="Genomic_DNA"/>
</dbReference>
<reference evidence="2" key="1">
    <citation type="journal article" date="2023" name="Nat. Plants">
        <title>Single-cell RNA sequencing provides a high-resolution roadmap for understanding the multicellular compartmentation of specialized metabolism.</title>
        <authorList>
            <person name="Sun S."/>
            <person name="Shen X."/>
            <person name="Li Y."/>
            <person name="Li Y."/>
            <person name="Wang S."/>
            <person name="Li R."/>
            <person name="Zhang H."/>
            <person name="Shen G."/>
            <person name="Guo B."/>
            <person name="Wei J."/>
            <person name="Xu J."/>
            <person name="St-Pierre B."/>
            <person name="Chen S."/>
            <person name="Sun C."/>
        </authorList>
    </citation>
    <scope>NUCLEOTIDE SEQUENCE [LARGE SCALE GENOMIC DNA]</scope>
</reference>
<protein>
    <submittedName>
        <fullName evidence="1">Uncharacterized protein</fullName>
    </submittedName>
</protein>